<feature type="chain" id="PRO_5012162325" evidence="1">
    <location>
        <begin position="18"/>
        <end position="108"/>
    </location>
</feature>
<sequence length="108" mass="12583">MLATILIFSTLSAAAFAEPKCVYLNCMREYRPAGAYCAHGDPYSLCQCRNGYNYAVLYRCPYGQAFNEYLNRCDYDTERTRNTCSYFFRRRGMDPNPYGYGKLGYNKY</sequence>
<reference evidence="2" key="1">
    <citation type="submission" date="2017-01" db="EMBL/GenBank/DDBJ databases">
        <title>A deep insight into the sialotranscriptome of adult male and female Cluex tarsalis mosquitoes.</title>
        <authorList>
            <person name="Ribeiro J.M."/>
            <person name="Moreira F."/>
            <person name="Bernard K.A."/>
            <person name="Calvo E."/>
        </authorList>
    </citation>
    <scope>NUCLEOTIDE SEQUENCE</scope>
    <source>
        <strain evidence="2">Kern County</strain>
        <tissue evidence="2">Salivary glands</tissue>
    </source>
</reference>
<name>A0A1Q3EV22_CULTA</name>
<evidence type="ECO:0000313" key="2">
    <source>
        <dbReference type="EMBL" id="JAV19151.1"/>
    </source>
</evidence>
<organism evidence="2">
    <name type="scientific">Culex tarsalis</name>
    <name type="common">Encephalitis mosquito</name>
    <dbReference type="NCBI Taxonomy" id="7177"/>
    <lineage>
        <taxon>Eukaryota</taxon>
        <taxon>Metazoa</taxon>
        <taxon>Ecdysozoa</taxon>
        <taxon>Arthropoda</taxon>
        <taxon>Hexapoda</taxon>
        <taxon>Insecta</taxon>
        <taxon>Pterygota</taxon>
        <taxon>Neoptera</taxon>
        <taxon>Endopterygota</taxon>
        <taxon>Diptera</taxon>
        <taxon>Nematocera</taxon>
        <taxon>Culicoidea</taxon>
        <taxon>Culicidae</taxon>
        <taxon>Culicinae</taxon>
        <taxon>Culicini</taxon>
        <taxon>Culex</taxon>
        <taxon>Culex</taxon>
    </lineage>
</organism>
<proteinExistence type="predicted"/>
<keyword evidence="1" id="KW-0732">Signal</keyword>
<evidence type="ECO:0000256" key="1">
    <source>
        <dbReference type="SAM" id="SignalP"/>
    </source>
</evidence>
<dbReference type="AlphaFoldDB" id="A0A1Q3EV22"/>
<protein>
    <submittedName>
        <fullName evidence="2">Putative 9.7 kDa salivary peptide</fullName>
    </submittedName>
</protein>
<accession>A0A1Q3EV22</accession>
<dbReference type="EMBL" id="GFDL01015894">
    <property type="protein sequence ID" value="JAV19151.1"/>
    <property type="molecule type" value="Transcribed_RNA"/>
</dbReference>
<feature type="signal peptide" evidence="1">
    <location>
        <begin position="1"/>
        <end position="17"/>
    </location>
</feature>